<reference evidence="2" key="1">
    <citation type="journal article" date="2020" name="Stud. Mycol.">
        <title>101 Dothideomycetes genomes: a test case for predicting lifestyles and emergence of pathogens.</title>
        <authorList>
            <person name="Haridas S."/>
            <person name="Albert R."/>
            <person name="Binder M."/>
            <person name="Bloem J."/>
            <person name="Labutti K."/>
            <person name="Salamov A."/>
            <person name="Andreopoulos B."/>
            <person name="Baker S."/>
            <person name="Barry K."/>
            <person name="Bills G."/>
            <person name="Bluhm B."/>
            <person name="Cannon C."/>
            <person name="Castanera R."/>
            <person name="Culley D."/>
            <person name="Daum C."/>
            <person name="Ezra D."/>
            <person name="Gonzalez J."/>
            <person name="Henrissat B."/>
            <person name="Kuo A."/>
            <person name="Liang C."/>
            <person name="Lipzen A."/>
            <person name="Lutzoni F."/>
            <person name="Magnuson J."/>
            <person name="Mondo S."/>
            <person name="Nolan M."/>
            <person name="Ohm R."/>
            <person name="Pangilinan J."/>
            <person name="Park H.-J."/>
            <person name="Ramirez L."/>
            <person name="Alfaro M."/>
            <person name="Sun H."/>
            <person name="Tritt A."/>
            <person name="Yoshinaga Y."/>
            <person name="Zwiers L.-H."/>
            <person name="Turgeon B."/>
            <person name="Goodwin S."/>
            <person name="Spatafora J."/>
            <person name="Crous P."/>
            <person name="Grigoriev I."/>
        </authorList>
    </citation>
    <scope>NUCLEOTIDE SEQUENCE</scope>
    <source>
        <strain evidence="2">CBS 125425</strain>
    </source>
</reference>
<feature type="non-terminal residue" evidence="2">
    <location>
        <position position="71"/>
    </location>
</feature>
<sequence length="71" mass="8481">LYNNSLLSDVKIHQVFEGRVTEYHAHKAILSNHSQWFFMAFTGNFVEAESREMEAHDDDPHLFEIMLKFFY</sequence>
<dbReference type="Gene3D" id="3.30.710.10">
    <property type="entry name" value="Potassium Channel Kv1.1, Chain A"/>
    <property type="match status" value="1"/>
</dbReference>
<dbReference type="OrthoDB" id="6359816at2759"/>
<dbReference type="SUPFAM" id="SSF54695">
    <property type="entry name" value="POZ domain"/>
    <property type="match status" value="1"/>
</dbReference>
<gene>
    <name evidence="2" type="ORF">EJ04DRAFT_400003</name>
</gene>
<dbReference type="InterPro" id="IPR000210">
    <property type="entry name" value="BTB/POZ_dom"/>
</dbReference>
<dbReference type="InterPro" id="IPR011333">
    <property type="entry name" value="SKP1/BTB/POZ_sf"/>
</dbReference>
<dbReference type="Pfam" id="PF00651">
    <property type="entry name" value="BTB"/>
    <property type="match status" value="1"/>
</dbReference>
<proteinExistence type="predicted"/>
<keyword evidence="3" id="KW-1185">Reference proteome</keyword>
<feature type="non-terminal residue" evidence="2">
    <location>
        <position position="1"/>
    </location>
</feature>
<evidence type="ECO:0000259" key="1">
    <source>
        <dbReference type="PROSITE" id="PS50097"/>
    </source>
</evidence>
<name>A0A9P4QLI4_9PLEO</name>
<dbReference type="Proteomes" id="UP000799444">
    <property type="component" value="Unassembled WGS sequence"/>
</dbReference>
<dbReference type="PROSITE" id="PS50097">
    <property type="entry name" value="BTB"/>
    <property type="match status" value="1"/>
</dbReference>
<dbReference type="PANTHER" id="PTHR47843:SF2">
    <property type="entry name" value="BTB DOMAIN-CONTAINING PROTEIN"/>
    <property type="match status" value="1"/>
</dbReference>
<protein>
    <recommendedName>
        <fullName evidence="1">BTB domain-containing protein</fullName>
    </recommendedName>
</protein>
<organism evidence="2 3">
    <name type="scientific">Polyplosphaeria fusca</name>
    <dbReference type="NCBI Taxonomy" id="682080"/>
    <lineage>
        <taxon>Eukaryota</taxon>
        <taxon>Fungi</taxon>
        <taxon>Dikarya</taxon>
        <taxon>Ascomycota</taxon>
        <taxon>Pezizomycotina</taxon>
        <taxon>Dothideomycetes</taxon>
        <taxon>Pleosporomycetidae</taxon>
        <taxon>Pleosporales</taxon>
        <taxon>Tetraplosphaeriaceae</taxon>
        <taxon>Polyplosphaeria</taxon>
    </lineage>
</organism>
<comment type="caution">
    <text evidence="2">The sequence shown here is derived from an EMBL/GenBank/DDBJ whole genome shotgun (WGS) entry which is preliminary data.</text>
</comment>
<evidence type="ECO:0000313" key="3">
    <source>
        <dbReference type="Proteomes" id="UP000799444"/>
    </source>
</evidence>
<dbReference type="EMBL" id="ML996360">
    <property type="protein sequence ID" value="KAF2727046.1"/>
    <property type="molecule type" value="Genomic_DNA"/>
</dbReference>
<dbReference type="AlphaFoldDB" id="A0A9P4QLI4"/>
<dbReference type="CDD" id="cd18186">
    <property type="entry name" value="BTB_POZ_ZBTB_KLHL-like"/>
    <property type="match status" value="1"/>
</dbReference>
<evidence type="ECO:0000313" key="2">
    <source>
        <dbReference type="EMBL" id="KAF2727046.1"/>
    </source>
</evidence>
<accession>A0A9P4QLI4</accession>
<feature type="domain" description="BTB" evidence="1">
    <location>
        <begin position="8"/>
        <end position="71"/>
    </location>
</feature>
<dbReference type="PANTHER" id="PTHR47843">
    <property type="entry name" value="BTB DOMAIN-CONTAINING PROTEIN-RELATED"/>
    <property type="match status" value="1"/>
</dbReference>